<dbReference type="STRING" id="62062.ENSHHUP00000047768"/>
<keyword evidence="4" id="KW-1185">Reference proteome</keyword>
<accession>A0A4W5NCW7</accession>
<dbReference type="InterPro" id="IPR032402">
    <property type="entry name" value="AbLIM_anchor"/>
</dbReference>
<sequence>MKEENEKEQIRERRARSQSAQRYDPQQTNCDGDDSKTSSLPGYGRNGLHRPQSTDFTQYNSHGNMCGGGREFQVCCSFAYPQMPFIMHFHFACVCSLYTQDHKLHVILNVNPLLLNACITIGYPKL</sequence>
<reference evidence="3" key="2">
    <citation type="submission" date="2025-08" db="UniProtKB">
        <authorList>
            <consortium name="Ensembl"/>
        </authorList>
    </citation>
    <scope>IDENTIFICATION</scope>
</reference>
<feature type="domain" description="Putative adherens-junction anchoring" evidence="2">
    <location>
        <begin position="2"/>
        <end position="74"/>
    </location>
</feature>
<feature type="compositionally biased region" description="Basic and acidic residues" evidence="1">
    <location>
        <begin position="1"/>
        <end position="12"/>
    </location>
</feature>
<dbReference type="AlphaFoldDB" id="A0A4W5NCW7"/>
<name>A0A4W5NCW7_9TELE</name>
<proteinExistence type="predicted"/>
<evidence type="ECO:0000259" key="2">
    <source>
        <dbReference type="Pfam" id="PF16182"/>
    </source>
</evidence>
<reference evidence="3" key="3">
    <citation type="submission" date="2025-09" db="UniProtKB">
        <authorList>
            <consortium name="Ensembl"/>
        </authorList>
    </citation>
    <scope>IDENTIFICATION</scope>
</reference>
<organism evidence="3 4">
    <name type="scientific">Hucho hucho</name>
    <name type="common">huchen</name>
    <dbReference type="NCBI Taxonomy" id="62062"/>
    <lineage>
        <taxon>Eukaryota</taxon>
        <taxon>Metazoa</taxon>
        <taxon>Chordata</taxon>
        <taxon>Craniata</taxon>
        <taxon>Vertebrata</taxon>
        <taxon>Euteleostomi</taxon>
        <taxon>Actinopterygii</taxon>
        <taxon>Neopterygii</taxon>
        <taxon>Teleostei</taxon>
        <taxon>Protacanthopterygii</taxon>
        <taxon>Salmoniformes</taxon>
        <taxon>Salmonidae</taxon>
        <taxon>Salmoninae</taxon>
        <taxon>Hucho</taxon>
    </lineage>
</organism>
<dbReference type="Proteomes" id="UP000314982">
    <property type="component" value="Unassembled WGS sequence"/>
</dbReference>
<feature type="region of interest" description="Disordered" evidence="1">
    <location>
        <begin position="1"/>
        <end position="60"/>
    </location>
</feature>
<protein>
    <recommendedName>
        <fullName evidence="2">Putative adherens-junction anchoring domain-containing protein</fullName>
    </recommendedName>
</protein>
<reference evidence="4" key="1">
    <citation type="submission" date="2018-06" db="EMBL/GenBank/DDBJ databases">
        <title>Genome assembly of Danube salmon.</title>
        <authorList>
            <person name="Macqueen D.J."/>
            <person name="Gundappa M.K."/>
        </authorList>
    </citation>
    <scope>NUCLEOTIDE SEQUENCE [LARGE SCALE GENOMIC DNA]</scope>
</reference>
<feature type="compositionally biased region" description="Polar residues" evidence="1">
    <location>
        <begin position="51"/>
        <end position="60"/>
    </location>
</feature>
<dbReference type="Ensembl" id="ENSHHUT00000049513.1">
    <property type="protein sequence ID" value="ENSHHUP00000047768.1"/>
    <property type="gene ID" value="ENSHHUG00000029018.1"/>
</dbReference>
<evidence type="ECO:0000256" key="1">
    <source>
        <dbReference type="SAM" id="MobiDB-lite"/>
    </source>
</evidence>
<evidence type="ECO:0000313" key="4">
    <source>
        <dbReference type="Proteomes" id="UP000314982"/>
    </source>
</evidence>
<evidence type="ECO:0000313" key="3">
    <source>
        <dbReference type="Ensembl" id="ENSHHUP00000047768.1"/>
    </source>
</evidence>
<dbReference type="Pfam" id="PF16182">
    <property type="entry name" value="AbLIM_anchor"/>
    <property type="match status" value="1"/>
</dbReference>